<dbReference type="InterPro" id="IPR045886">
    <property type="entry name" value="ThiF/MoeB/HesA"/>
</dbReference>
<feature type="domain" description="THIF-type NAD/FAD binding fold" evidence="2">
    <location>
        <begin position="6"/>
        <end position="241"/>
    </location>
</feature>
<evidence type="ECO:0000313" key="4">
    <source>
        <dbReference type="Proteomes" id="UP000070376"/>
    </source>
</evidence>
<dbReference type="InterPro" id="IPR000594">
    <property type="entry name" value="ThiF_NAD_FAD-bd"/>
</dbReference>
<dbReference type="EMBL" id="LRPN01000180">
    <property type="protein sequence ID" value="KWZ77001.1"/>
    <property type="molecule type" value="Genomic_DNA"/>
</dbReference>
<dbReference type="GO" id="GO:0004792">
    <property type="term" value="F:thiosulfate-cyanide sulfurtransferase activity"/>
    <property type="evidence" value="ECO:0007669"/>
    <property type="project" value="TreeGrafter"/>
</dbReference>
<accession>A0A133KBP8</accession>
<dbReference type="GO" id="GO:0016779">
    <property type="term" value="F:nucleotidyltransferase activity"/>
    <property type="evidence" value="ECO:0007669"/>
    <property type="project" value="TreeGrafter"/>
</dbReference>
<dbReference type="PANTHER" id="PTHR10953">
    <property type="entry name" value="UBIQUITIN-ACTIVATING ENZYME E1"/>
    <property type="match status" value="1"/>
</dbReference>
<dbReference type="FunFam" id="3.40.50.720:FF:000080">
    <property type="entry name" value="Thiazole biosynthesis adenylyltransferase ThiF"/>
    <property type="match status" value="1"/>
</dbReference>
<dbReference type="Proteomes" id="UP000070376">
    <property type="component" value="Unassembled WGS sequence"/>
</dbReference>
<dbReference type="Gene3D" id="3.40.50.720">
    <property type="entry name" value="NAD(P)-binding Rossmann-like Domain"/>
    <property type="match status" value="1"/>
</dbReference>
<evidence type="ECO:0000256" key="1">
    <source>
        <dbReference type="ARBA" id="ARBA00009919"/>
    </source>
</evidence>
<gene>
    <name evidence="3" type="ORF">HMPREF3213_03483</name>
</gene>
<dbReference type="PATRIC" id="fig|1398.22.peg.3490"/>
<dbReference type="GO" id="GO:0008146">
    <property type="term" value="F:sulfotransferase activity"/>
    <property type="evidence" value="ECO:0007669"/>
    <property type="project" value="TreeGrafter"/>
</dbReference>
<dbReference type="GO" id="GO:0008641">
    <property type="term" value="F:ubiquitin-like modifier activating enzyme activity"/>
    <property type="evidence" value="ECO:0007669"/>
    <property type="project" value="InterPro"/>
</dbReference>
<name>A0A133KBP8_HEYCO</name>
<evidence type="ECO:0000259" key="2">
    <source>
        <dbReference type="Pfam" id="PF00899"/>
    </source>
</evidence>
<dbReference type="InterPro" id="IPR035985">
    <property type="entry name" value="Ubiquitin-activating_enz"/>
</dbReference>
<dbReference type="PANTHER" id="PTHR10953:SF102">
    <property type="entry name" value="ADENYLYLTRANSFERASE AND SULFURTRANSFERASE MOCS3"/>
    <property type="match status" value="1"/>
</dbReference>
<comment type="similarity">
    <text evidence="1">Belongs to the HesA/MoeB/ThiF family.</text>
</comment>
<comment type="caution">
    <text evidence="3">The sequence shown here is derived from an EMBL/GenBank/DDBJ whole genome shotgun (WGS) entry which is preliminary data.</text>
</comment>
<sequence>MSMERYSRQILFAPIGENGQQNISKGHVLIIGAGALGSAVAESLARAGVGKITMVDRDYVDETNLQRQNLYCEEDARNHLPKAIAAKNRLKAINSTIRIEAHVIDAFDPKLLSILEEGVDVIIDGTDNFETRFYVNDLAQKYRIPWIYGSCVGSCGVSFPIIPGETPCLRCLIGHLPAYHATCDTAGIIAPAVQMTAAYETTEALKLLSGEKPRDSVAVFDIWQGEHHFIKAGKMKNKDCPSCGGHPVYPALQSQSSADVLCGRDTVQIRHPGAFELENMAREMKAGGAAVEYNGYLMITALEGHRTVLFPDGRMLIHGTKDKREARSLYQKYFQ</sequence>
<evidence type="ECO:0000313" key="3">
    <source>
        <dbReference type="EMBL" id="KWZ77001.1"/>
    </source>
</evidence>
<protein>
    <submittedName>
        <fullName evidence="3">ThiF family protein</fullName>
    </submittedName>
</protein>
<dbReference type="Pfam" id="PF00899">
    <property type="entry name" value="ThiF"/>
    <property type="match status" value="1"/>
</dbReference>
<dbReference type="GO" id="GO:0005829">
    <property type="term" value="C:cytosol"/>
    <property type="evidence" value="ECO:0007669"/>
    <property type="project" value="TreeGrafter"/>
</dbReference>
<dbReference type="CDD" id="cd00757">
    <property type="entry name" value="ThiF_MoeB_HesA_family"/>
    <property type="match status" value="1"/>
</dbReference>
<proteinExistence type="inferred from homology"/>
<dbReference type="AlphaFoldDB" id="A0A133KBP8"/>
<reference evidence="4" key="1">
    <citation type="submission" date="2016-01" db="EMBL/GenBank/DDBJ databases">
        <authorList>
            <person name="Mitreva M."/>
            <person name="Pepin K.H."/>
            <person name="Mihindukulasuriya K.A."/>
            <person name="Fulton R."/>
            <person name="Fronick C."/>
            <person name="O'Laughlin M."/>
            <person name="Miner T."/>
            <person name="Herter B."/>
            <person name="Rosa B.A."/>
            <person name="Cordes M."/>
            <person name="Tomlinson C."/>
            <person name="Wollam A."/>
            <person name="Palsikar V.B."/>
            <person name="Mardis E.R."/>
            <person name="Wilson R.K."/>
        </authorList>
    </citation>
    <scope>NUCLEOTIDE SEQUENCE [LARGE SCALE GENOMIC DNA]</scope>
    <source>
        <strain evidence="4">GED7749B</strain>
    </source>
</reference>
<organism evidence="3 4">
    <name type="scientific">Heyndrickxia coagulans</name>
    <name type="common">Weizmannia coagulans</name>
    <dbReference type="NCBI Taxonomy" id="1398"/>
    <lineage>
        <taxon>Bacteria</taxon>
        <taxon>Bacillati</taxon>
        <taxon>Bacillota</taxon>
        <taxon>Bacilli</taxon>
        <taxon>Bacillales</taxon>
        <taxon>Bacillaceae</taxon>
        <taxon>Heyndrickxia</taxon>
    </lineage>
</organism>
<dbReference type="SUPFAM" id="SSF69572">
    <property type="entry name" value="Activating enzymes of the ubiquitin-like proteins"/>
    <property type="match status" value="1"/>
</dbReference>